<reference evidence="1 2" key="1">
    <citation type="submission" date="2019-06" db="EMBL/GenBank/DDBJ databases">
        <title>Sequencing the genomes of 1000 actinobacteria strains.</title>
        <authorList>
            <person name="Klenk H.-P."/>
        </authorList>
    </citation>
    <scope>NUCLEOTIDE SEQUENCE [LARGE SCALE GENOMIC DNA]</scope>
    <source>
        <strain evidence="1 2">DSM 19560</strain>
    </source>
</reference>
<evidence type="ECO:0000313" key="2">
    <source>
        <dbReference type="Proteomes" id="UP000318297"/>
    </source>
</evidence>
<gene>
    <name evidence="1" type="ORF">BKA23_2442</name>
</gene>
<proteinExistence type="predicted"/>
<name>A0A561E3C0_9MICO</name>
<dbReference type="EMBL" id="VIVQ01000002">
    <property type="protein sequence ID" value="TWE10091.1"/>
    <property type="molecule type" value="Genomic_DNA"/>
</dbReference>
<evidence type="ECO:0000313" key="1">
    <source>
        <dbReference type="EMBL" id="TWE10091.1"/>
    </source>
</evidence>
<dbReference type="RefSeq" id="WP_145228815.1">
    <property type="nucleotide sequence ID" value="NZ_VIVQ01000002.1"/>
</dbReference>
<protein>
    <submittedName>
        <fullName evidence="1">Uncharacterized protein</fullName>
    </submittedName>
</protein>
<organism evidence="1 2">
    <name type="scientific">Rudaeicoccus suwonensis</name>
    <dbReference type="NCBI Taxonomy" id="657409"/>
    <lineage>
        <taxon>Bacteria</taxon>
        <taxon>Bacillati</taxon>
        <taxon>Actinomycetota</taxon>
        <taxon>Actinomycetes</taxon>
        <taxon>Micrococcales</taxon>
        <taxon>Dermacoccaceae</taxon>
        <taxon>Rudaeicoccus</taxon>
    </lineage>
</organism>
<comment type="caution">
    <text evidence="1">The sequence shown here is derived from an EMBL/GenBank/DDBJ whole genome shotgun (WGS) entry which is preliminary data.</text>
</comment>
<sequence length="160" mass="17038">MAACLALLLDQACSVGADGGQALLNLVSGEALLGQVDQALFTPVELYKFGVELPLNRRQAGLFLPDDIIDLFTEGINESVRQVKRFVVPGNVVLGERHRQVGQITDAAQAICAHEVSVGSGPRLRFGIDQLPCTSRSSAPAAVDLLLEIVKVSAVATCWR</sequence>
<accession>A0A561E3C0</accession>
<keyword evidence="2" id="KW-1185">Reference proteome</keyword>
<dbReference type="Proteomes" id="UP000318297">
    <property type="component" value="Unassembled WGS sequence"/>
</dbReference>
<dbReference type="AlphaFoldDB" id="A0A561E3C0"/>